<dbReference type="Gene3D" id="1.20.1290.10">
    <property type="entry name" value="AhpD-like"/>
    <property type="match status" value="1"/>
</dbReference>
<keyword evidence="2" id="KW-0560">Oxidoreductase</keyword>
<organism evidence="2 3">
    <name type="scientific">Pseudomonas fluorescens</name>
    <dbReference type="NCBI Taxonomy" id="294"/>
    <lineage>
        <taxon>Bacteria</taxon>
        <taxon>Pseudomonadati</taxon>
        <taxon>Pseudomonadota</taxon>
        <taxon>Gammaproteobacteria</taxon>
        <taxon>Pseudomonadales</taxon>
        <taxon>Pseudomonadaceae</taxon>
        <taxon>Pseudomonas</taxon>
    </lineage>
</organism>
<accession>A0A0N9WFK1</accession>
<dbReference type="NCBIfam" id="TIGR00778">
    <property type="entry name" value="ahpD_dom"/>
    <property type="match status" value="1"/>
</dbReference>
<dbReference type="InterPro" id="IPR003779">
    <property type="entry name" value="CMD-like"/>
</dbReference>
<feature type="domain" description="Carboxymuconolactone decarboxylase-like" evidence="1">
    <location>
        <begin position="38"/>
        <end position="91"/>
    </location>
</feature>
<gene>
    <name evidence="2" type="ORF">AO353_11960</name>
</gene>
<dbReference type="Pfam" id="PF02627">
    <property type="entry name" value="CMD"/>
    <property type="match status" value="1"/>
</dbReference>
<dbReference type="SUPFAM" id="SSF69118">
    <property type="entry name" value="AhpD-like"/>
    <property type="match status" value="1"/>
</dbReference>
<dbReference type="GO" id="GO:0051920">
    <property type="term" value="F:peroxiredoxin activity"/>
    <property type="evidence" value="ECO:0007669"/>
    <property type="project" value="InterPro"/>
</dbReference>
<dbReference type="OrthoDB" id="9801997at2"/>
<dbReference type="EMBL" id="CP012830">
    <property type="protein sequence ID" value="ALI01759.1"/>
    <property type="molecule type" value="Genomic_DNA"/>
</dbReference>
<keyword evidence="2" id="KW-0575">Peroxidase</keyword>
<dbReference type="Proteomes" id="UP000066487">
    <property type="component" value="Chromosome"/>
</dbReference>
<reference evidence="2 3" key="2">
    <citation type="journal article" date="2018" name="Nature">
        <title>Mutant phenotypes for thousands of bacterial genes of unknown function.</title>
        <authorList>
            <person name="Price M.N."/>
            <person name="Wetmore K.M."/>
            <person name="Waters R.J."/>
            <person name="Callaghan M."/>
            <person name="Ray J."/>
            <person name="Liu H."/>
            <person name="Kuehl J.V."/>
            <person name="Melnyk R.A."/>
            <person name="Lamson J.S."/>
            <person name="Suh Y."/>
            <person name="Carlson H.K."/>
            <person name="Esquivel Z."/>
            <person name="Sadeeshkumar H."/>
            <person name="Chakraborty R."/>
            <person name="Zane G.M."/>
            <person name="Rubin B.E."/>
            <person name="Wall J.D."/>
            <person name="Visel A."/>
            <person name="Bristow J."/>
            <person name="Blow M.J."/>
            <person name="Arkin A.P."/>
            <person name="Deutschbauer A.M."/>
        </authorList>
    </citation>
    <scope>NUCLEOTIDE SEQUENCE [LARGE SCALE GENOMIC DNA]</scope>
    <source>
        <strain evidence="2 3">FW300-N2E3</strain>
    </source>
</reference>
<evidence type="ECO:0000313" key="2">
    <source>
        <dbReference type="EMBL" id="ALI01759.1"/>
    </source>
</evidence>
<evidence type="ECO:0000259" key="1">
    <source>
        <dbReference type="Pfam" id="PF02627"/>
    </source>
</evidence>
<evidence type="ECO:0000313" key="3">
    <source>
        <dbReference type="Proteomes" id="UP000066487"/>
    </source>
</evidence>
<dbReference type="RefSeq" id="WP_054595137.1">
    <property type="nucleotide sequence ID" value="NZ_CP012830.1"/>
</dbReference>
<proteinExistence type="predicted"/>
<protein>
    <submittedName>
        <fullName evidence="2">Alkylhydroperoxidase</fullName>
    </submittedName>
</protein>
<reference evidence="3" key="1">
    <citation type="submission" date="2015-09" db="EMBL/GenBank/DDBJ databases">
        <title>Whole genome sequence of Pseudomonas fluorescens FW300-N2E3.</title>
        <authorList>
            <person name="Ray J."/>
            <person name="Melnyk R."/>
            <person name="Deutschbauer A."/>
        </authorList>
    </citation>
    <scope>NUCLEOTIDE SEQUENCE [LARGE SCALE GENOMIC DNA]</scope>
    <source>
        <strain evidence="3">FW300-N2E3</strain>
    </source>
</reference>
<dbReference type="InterPro" id="IPR029032">
    <property type="entry name" value="AhpD-like"/>
</dbReference>
<name>A0A0N9WFK1_PSEFL</name>
<dbReference type="AlphaFoldDB" id="A0A0N9WFK1"/>
<sequence length="132" mass="14977">MAIRDTYREIEQTLGQVPEWIKQMPEGAANGFWVVAKDFWLAETKIPNKYKELIGLAVSGATRCKYCALFHTEAARLFGATDEEISEASFMGSLTMMGSTFINAQQIDYEQFRQETLSIVRYVKEHSQPKAA</sequence>
<dbReference type="InterPro" id="IPR004675">
    <property type="entry name" value="AhpD_core"/>
</dbReference>